<dbReference type="SUPFAM" id="SSF49313">
    <property type="entry name" value="Cadherin-like"/>
    <property type="match status" value="5"/>
</dbReference>
<dbReference type="Gene3D" id="2.60.40.60">
    <property type="entry name" value="Cadherins"/>
    <property type="match status" value="5"/>
</dbReference>
<dbReference type="FunFam" id="2.60.40.60:FF:000092">
    <property type="entry name" value="Protocadherin 8"/>
    <property type="match status" value="1"/>
</dbReference>
<dbReference type="AlphaFoldDB" id="A0A0R3SVL7"/>
<keyword evidence="4 8" id="KW-0106">Calcium</keyword>
<feature type="domain" description="Cadherin" evidence="11">
    <location>
        <begin position="75"/>
        <end position="203"/>
    </location>
</feature>
<dbReference type="GO" id="GO:0007156">
    <property type="term" value="P:homophilic cell adhesion via plasma membrane adhesion molecules"/>
    <property type="evidence" value="ECO:0007669"/>
    <property type="project" value="InterPro"/>
</dbReference>
<evidence type="ECO:0000256" key="7">
    <source>
        <dbReference type="ARBA" id="ARBA00023180"/>
    </source>
</evidence>
<keyword evidence="5 10" id="KW-1133">Transmembrane helix</keyword>
<keyword evidence="2 10" id="KW-0812">Transmembrane</keyword>
<dbReference type="CDD" id="cd11304">
    <property type="entry name" value="Cadherin_repeat"/>
    <property type="match status" value="4"/>
</dbReference>
<feature type="domain" description="Cadherin" evidence="11">
    <location>
        <begin position="1"/>
        <end position="74"/>
    </location>
</feature>
<dbReference type="SMART" id="SM00112">
    <property type="entry name" value="CA"/>
    <property type="match status" value="5"/>
</dbReference>
<keyword evidence="3" id="KW-0677">Repeat</keyword>
<comment type="subcellular location">
    <subcellularLocation>
        <location evidence="1">Membrane</location>
        <topology evidence="1">Single-pass membrane protein</topology>
    </subcellularLocation>
</comment>
<reference evidence="12" key="1">
    <citation type="submission" date="2017-02" db="UniProtKB">
        <authorList>
            <consortium name="WormBaseParasite"/>
        </authorList>
    </citation>
    <scope>IDENTIFICATION</scope>
</reference>
<dbReference type="Pfam" id="PF00028">
    <property type="entry name" value="Cadherin"/>
    <property type="match status" value="3"/>
</dbReference>
<dbReference type="InterPro" id="IPR015919">
    <property type="entry name" value="Cadherin-like_sf"/>
</dbReference>
<evidence type="ECO:0000256" key="6">
    <source>
        <dbReference type="ARBA" id="ARBA00023136"/>
    </source>
</evidence>
<accession>A0A0R3SVL7</accession>
<evidence type="ECO:0000256" key="4">
    <source>
        <dbReference type="ARBA" id="ARBA00022837"/>
    </source>
</evidence>
<feature type="transmembrane region" description="Helical" evidence="10">
    <location>
        <begin position="607"/>
        <end position="632"/>
    </location>
</feature>
<dbReference type="PANTHER" id="PTHR24028">
    <property type="entry name" value="CADHERIN-87A"/>
    <property type="match status" value="1"/>
</dbReference>
<dbReference type="STRING" id="6216.A0A0R3SVL7"/>
<keyword evidence="6 10" id="KW-0472">Membrane</keyword>
<evidence type="ECO:0000256" key="1">
    <source>
        <dbReference type="ARBA" id="ARBA00004167"/>
    </source>
</evidence>
<protein>
    <submittedName>
        <fullName evidence="12">Cadherin</fullName>
    </submittedName>
</protein>
<dbReference type="PROSITE" id="PS00232">
    <property type="entry name" value="CADHERIN_1"/>
    <property type="match status" value="2"/>
</dbReference>
<dbReference type="GO" id="GO:0005886">
    <property type="term" value="C:plasma membrane"/>
    <property type="evidence" value="ECO:0007669"/>
    <property type="project" value="InterPro"/>
</dbReference>
<evidence type="ECO:0000256" key="3">
    <source>
        <dbReference type="ARBA" id="ARBA00022737"/>
    </source>
</evidence>
<feature type="domain" description="Cadherin" evidence="11">
    <location>
        <begin position="459"/>
        <end position="570"/>
    </location>
</feature>
<dbReference type="InterPro" id="IPR020894">
    <property type="entry name" value="Cadherin_CS"/>
</dbReference>
<dbReference type="PRINTS" id="PR00205">
    <property type="entry name" value="CADHERIN"/>
</dbReference>
<evidence type="ECO:0000256" key="9">
    <source>
        <dbReference type="SAM" id="MobiDB-lite"/>
    </source>
</evidence>
<dbReference type="GO" id="GO:0005509">
    <property type="term" value="F:calcium ion binding"/>
    <property type="evidence" value="ECO:0007669"/>
    <property type="project" value="UniProtKB-UniRule"/>
</dbReference>
<proteinExistence type="predicted"/>
<name>A0A0R3SVL7_HYMDI</name>
<dbReference type="PANTHER" id="PTHR24028:SF146">
    <property type="entry name" value="CADHERIN 96CB, ISOFORM D-RELATED"/>
    <property type="match status" value="1"/>
</dbReference>
<evidence type="ECO:0000313" key="12">
    <source>
        <dbReference type="WBParaSite" id="HDID_0000963201-mRNA-1"/>
    </source>
</evidence>
<evidence type="ECO:0000259" key="11">
    <source>
        <dbReference type="PROSITE" id="PS50268"/>
    </source>
</evidence>
<keyword evidence="7" id="KW-0325">Glycoprotein</keyword>
<feature type="domain" description="Cadherin" evidence="11">
    <location>
        <begin position="204"/>
        <end position="305"/>
    </location>
</feature>
<evidence type="ECO:0000256" key="8">
    <source>
        <dbReference type="PROSITE-ProRule" id="PRU00043"/>
    </source>
</evidence>
<dbReference type="FunFam" id="2.60.40.60:FF:000020">
    <property type="entry name" value="Dachsous cadherin-related 1b"/>
    <property type="match status" value="1"/>
</dbReference>
<evidence type="ECO:0000256" key="10">
    <source>
        <dbReference type="SAM" id="Phobius"/>
    </source>
</evidence>
<feature type="domain" description="Cadherin" evidence="11">
    <location>
        <begin position="309"/>
        <end position="415"/>
    </location>
</feature>
<sequence length="927" mass="101443">LDYSLVEAQGVSGSQSVSLIFEVEKSGRVVLRRPLDFESWKSYTLPISVTDGDFSTETTLHVIVADVNDETPRFEINPIHLSAEEGTSAKRLIGQVRVYDPDSMVVNGVVRCKEPDEWAHRQALLFSPDPQAHPSAGRYDLQTRVELDREGPDTLPGGLALIRLICWDGNEMIHPSNEQPRKLTSTLTATLTIRDINDNPPMFQQPIYHVTLAENNHIGAKIIQVQAHDPDDGENAEITYSLLDRANFHVNPASGWVTATVEFDREKRDSYQVTIIATDNGSQRLTGSALLNVTILDQNDNPPQLVPCDKMPSPLVVWENSAPGTFIGNLIATDADIGRNGEIVFRLSKKHAPSASHFELRTNGTLYTSLPLDREQKATYELLVEIRDRGTPNVLSSAETVCITVLDENDNAPHFVLPDRLYSLDDRVLDSPLRKRESNEMFSDAGSLKLPQDNEPVDSSVEPSLRVSLHEIQGQLVTRLEATDPDEGANGRVVYGLKRHAHSRARVNRAVGDFLGVDGNTGEIWLKRALQEDDLGPHIFIVSANDQGSPESRSESKVMLVSVENIPPRSLNVDGASSSFIASADGSGDGGVFANLFPFKLGERKNVLILVGLISVSVILAATLVAAMICMLKPCRPFSRQPRRFYNQNQMSSSNGYNGTTLQPHTNANGGVISLQEARLIDNTSGDNFGSVAHDYGYGTTLAPIDMSDGECWLGTNGKVRTYRIVNADSVSSASEEGFNKVPQLWNKYNSLPRENFDRCGSPMSLKQENICATTSAAGVLMTPLRETEEKIHEHRPSGHWTPMKLALESGNNGSHTTLPVALLPAVCLRSTGTSVVSANNPFVSQAPTTFRSGAGEKLDIDARVAEHASDSVPCEFVDDPWRRAAGGEGLCSEDYVRLQSTTIFNKNITTNNPEDKVVASDHLNLG</sequence>
<organism evidence="12">
    <name type="scientific">Hymenolepis diminuta</name>
    <name type="common">Rat tapeworm</name>
    <dbReference type="NCBI Taxonomy" id="6216"/>
    <lineage>
        <taxon>Eukaryota</taxon>
        <taxon>Metazoa</taxon>
        <taxon>Spiralia</taxon>
        <taxon>Lophotrochozoa</taxon>
        <taxon>Platyhelminthes</taxon>
        <taxon>Cestoda</taxon>
        <taxon>Eucestoda</taxon>
        <taxon>Cyclophyllidea</taxon>
        <taxon>Hymenolepididae</taxon>
        <taxon>Hymenolepis</taxon>
    </lineage>
</organism>
<dbReference type="InterPro" id="IPR050174">
    <property type="entry name" value="Protocadherin/Cadherin-CA"/>
</dbReference>
<evidence type="ECO:0000256" key="2">
    <source>
        <dbReference type="ARBA" id="ARBA00022692"/>
    </source>
</evidence>
<dbReference type="PROSITE" id="PS50268">
    <property type="entry name" value="CADHERIN_2"/>
    <property type="match status" value="5"/>
</dbReference>
<dbReference type="InterPro" id="IPR002126">
    <property type="entry name" value="Cadherin-like_dom"/>
</dbReference>
<dbReference type="WBParaSite" id="HDID_0000963201-mRNA-1">
    <property type="protein sequence ID" value="HDID_0000963201-mRNA-1"/>
    <property type="gene ID" value="HDID_0000963201"/>
</dbReference>
<evidence type="ECO:0000256" key="5">
    <source>
        <dbReference type="ARBA" id="ARBA00022989"/>
    </source>
</evidence>
<feature type="region of interest" description="Disordered" evidence="9">
    <location>
        <begin position="438"/>
        <end position="460"/>
    </location>
</feature>